<proteinExistence type="predicted"/>
<accession>A0A7J6VXS6</accession>
<gene>
    <name evidence="1" type="ORF">FRX31_021292</name>
</gene>
<reference evidence="1 2" key="1">
    <citation type="submission" date="2020-06" db="EMBL/GenBank/DDBJ databases">
        <title>Transcriptomic and genomic resources for Thalictrum thalictroides and T. hernandezii: Facilitating candidate gene discovery in an emerging model plant lineage.</title>
        <authorList>
            <person name="Arias T."/>
            <person name="Riano-Pachon D.M."/>
            <person name="Di Stilio V.S."/>
        </authorList>
    </citation>
    <scope>NUCLEOTIDE SEQUENCE [LARGE SCALE GENOMIC DNA]</scope>
    <source>
        <strain evidence="2">cv. WT478/WT964</strain>
        <tissue evidence="1">Leaves</tissue>
    </source>
</reference>
<name>A0A7J6VXS6_THATH</name>
<comment type="caution">
    <text evidence="1">The sequence shown here is derived from an EMBL/GenBank/DDBJ whole genome shotgun (WGS) entry which is preliminary data.</text>
</comment>
<sequence>MGGLGLRPLSMTLKAFRMKATWNILNADTLWASFMRAKYIKGKNLRTINLIASASKSWRDIWCCLQELVELATWEFGPGDFSVITENWRGSGSLTYLEGSMDYAHITLKEAALAQFNMTLFSQDLQKDLREDFHLKKRQDCQDRRIWPYSSDGDFSIKSYITEDHSEHMAANRQDKYNGENHMLYHSYVYSMGGLEGKEL</sequence>
<keyword evidence="2" id="KW-1185">Reference proteome</keyword>
<evidence type="ECO:0000313" key="2">
    <source>
        <dbReference type="Proteomes" id="UP000554482"/>
    </source>
</evidence>
<dbReference type="AlphaFoldDB" id="A0A7J6VXS6"/>
<protein>
    <submittedName>
        <fullName evidence="1">Uncharacterized protein</fullName>
    </submittedName>
</protein>
<organism evidence="1 2">
    <name type="scientific">Thalictrum thalictroides</name>
    <name type="common">Rue-anemone</name>
    <name type="synonym">Anemone thalictroides</name>
    <dbReference type="NCBI Taxonomy" id="46969"/>
    <lineage>
        <taxon>Eukaryota</taxon>
        <taxon>Viridiplantae</taxon>
        <taxon>Streptophyta</taxon>
        <taxon>Embryophyta</taxon>
        <taxon>Tracheophyta</taxon>
        <taxon>Spermatophyta</taxon>
        <taxon>Magnoliopsida</taxon>
        <taxon>Ranunculales</taxon>
        <taxon>Ranunculaceae</taxon>
        <taxon>Thalictroideae</taxon>
        <taxon>Thalictrum</taxon>
    </lineage>
</organism>
<evidence type="ECO:0000313" key="1">
    <source>
        <dbReference type="EMBL" id="KAF5189122.1"/>
    </source>
</evidence>
<dbReference type="Proteomes" id="UP000554482">
    <property type="component" value="Unassembled WGS sequence"/>
</dbReference>
<dbReference type="EMBL" id="JABWDY010025924">
    <property type="protein sequence ID" value="KAF5189122.1"/>
    <property type="molecule type" value="Genomic_DNA"/>
</dbReference>